<evidence type="ECO:0000256" key="7">
    <source>
        <dbReference type="SAM" id="Phobius"/>
    </source>
</evidence>
<comment type="subcellular location">
    <subcellularLocation>
        <location evidence="1">Cell membrane</location>
        <topology evidence="1">Multi-pass membrane protein</topology>
    </subcellularLocation>
</comment>
<dbReference type="OrthoDB" id="4544213at2"/>
<accession>A0A2T0RC77</accession>
<keyword evidence="5 7" id="KW-1133">Transmembrane helix</keyword>
<keyword evidence="9" id="KW-1185">Reference proteome</keyword>
<dbReference type="Pfam" id="PF05977">
    <property type="entry name" value="MFS_3"/>
    <property type="match status" value="1"/>
</dbReference>
<dbReference type="Proteomes" id="UP000239209">
    <property type="component" value="Unassembled WGS sequence"/>
</dbReference>
<feature type="transmembrane region" description="Helical" evidence="7">
    <location>
        <begin position="311"/>
        <end position="331"/>
    </location>
</feature>
<feature type="transmembrane region" description="Helical" evidence="7">
    <location>
        <begin position="255"/>
        <end position="274"/>
    </location>
</feature>
<feature type="transmembrane region" description="Helical" evidence="7">
    <location>
        <begin position="163"/>
        <end position="188"/>
    </location>
</feature>
<dbReference type="AlphaFoldDB" id="A0A2T0RC77"/>
<feature type="transmembrane region" description="Helical" evidence="7">
    <location>
        <begin position="286"/>
        <end position="305"/>
    </location>
</feature>
<evidence type="ECO:0000256" key="6">
    <source>
        <dbReference type="ARBA" id="ARBA00023136"/>
    </source>
</evidence>
<organism evidence="8 9">
    <name type="scientific">Pseudosporangium ferrugineum</name>
    <dbReference type="NCBI Taxonomy" id="439699"/>
    <lineage>
        <taxon>Bacteria</taxon>
        <taxon>Bacillati</taxon>
        <taxon>Actinomycetota</taxon>
        <taxon>Actinomycetes</taxon>
        <taxon>Micromonosporales</taxon>
        <taxon>Micromonosporaceae</taxon>
        <taxon>Pseudosporangium</taxon>
    </lineage>
</organism>
<dbReference type="EMBL" id="PVZG01000044">
    <property type="protein sequence ID" value="PRY18768.1"/>
    <property type="molecule type" value="Genomic_DNA"/>
</dbReference>
<comment type="caution">
    <text evidence="8">The sequence shown here is derived from an EMBL/GenBank/DDBJ whole genome shotgun (WGS) entry which is preliminary data.</text>
</comment>
<dbReference type="PANTHER" id="PTHR23513:SF6">
    <property type="entry name" value="MAJOR FACILITATOR SUPERFAMILY ASSOCIATED DOMAIN-CONTAINING PROTEIN"/>
    <property type="match status" value="1"/>
</dbReference>
<dbReference type="GO" id="GO:0005886">
    <property type="term" value="C:plasma membrane"/>
    <property type="evidence" value="ECO:0007669"/>
    <property type="project" value="UniProtKB-SubCell"/>
</dbReference>
<feature type="transmembrane region" description="Helical" evidence="7">
    <location>
        <begin position="377"/>
        <end position="397"/>
    </location>
</feature>
<sequence>MTDAPGTLWRNREFNLLWVSQSLSDAGTAISALAVPLLLLTLTSSPVRAGLVSTIGLVVTVLSRLPAGVLADRFDRRRIMLVCDAVRLVAYLILGLAVWHGRPSLVLVIAVVVVGAAGNAFFGTAEHSSLRTIVAPGQLPAAVARNEARSYGTSLAGPPLGGLLFGLGHALPFFGDAVTFLASMAGVARVRRPLQQRREAGRGGHVAALAEGFRFVFGNAFLRAVLVVAAPLNLAIHGITFTIIVTLQANRVPPAIIGAVSTVVAAGGLLGALAAPSLHRRLPLPVLIRGISWAAALLMSTSALLTGSVAAAVPVALALFLGPTANAALFGHQAAITPDRLQGRVVSVIIVVATSVSATAPLLAGVLIAVFGPVPTVLAFAALVGGSAVVTSTGRGIRTMEPVE</sequence>
<feature type="transmembrane region" description="Helical" evidence="7">
    <location>
        <begin position="49"/>
        <end position="67"/>
    </location>
</feature>
<dbReference type="InterPro" id="IPR036259">
    <property type="entry name" value="MFS_trans_sf"/>
</dbReference>
<feature type="transmembrane region" description="Helical" evidence="7">
    <location>
        <begin position="343"/>
        <end position="371"/>
    </location>
</feature>
<keyword evidence="4 7" id="KW-0812">Transmembrane</keyword>
<dbReference type="Gene3D" id="1.20.1250.20">
    <property type="entry name" value="MFS general substrate transporter like domains"/>
    <property type="match status" value="1"/>
</dbReference>
<keyword evidence="6 7" id="KW-0472">Membrane</keyword>
<evidence type="ECO:0000256" key="5">
    <source>
        <dbReference type="ARBA" id="ARBA00022989"/>
    </source>
</evidence>
<evidence type="ECO:0000256" key="2">
    <source>
        <dbReference type="ARBA" id="ARBA00022448"/>
    </source>
</evidence>
<gene>
    <name evidence="8" type="ORF">CLV70_1441</name>
</gene>
<reference evidence="8 9" key="1">
    <citation type="submission" date="2018-03" db="EMBL/GenBank/DDBJ databases">
        <title>Genomic Encyclopedia of Archaeal and Bacterial Type Strains, Phase II (KMG-II): from individual species to whole genera.</title>
        <authorList>
            <person name="Goeker M."/>
        </authorList>
    </citation>
    <scope>NUCLEOTIDE SEQUENCE [LARGE SCALE GENOMIC DNA]</scope>
    <source>
        <strain evidence="8 9">DSM 45348</strain>
    </source>
</reference>
<feature type="transmembrane region" description="Helical" evidence="7">
    <location>
        <begin position="23"/>
        <end position="42"/>
    </location>
</feature>
<name>A0A2T0RC77_9ACTN</name>
<keyword evidence="3" id="KW-1003">Cell membrane</keyword>
<evidence type="ECO:0000313" key="9">
    <source>
        <dbReference type="Proteomes" id="UP000239209"/>
    </source>
</evidence>
<dbReference type="InterPro" id="IPR010290">
    <property type="entry name" value="TM_effector"/>
</dbReference>
<dbReference type="PANTHER" id="PTHR23513">
    <property type="entry name" value="INTEGRAL MEMBRANE EFFLUX PROTEIN-RELATED"/>
    <property type="match status" value="1"/>
</dbReference>
<evidence type="ECO:0000256" key="4">
    <source>
        <dbReference type="ARBA" id="ARBA00022692"/>
    </source>
</evidence>
<proteinExistence type="predicted"/>
<evidence type="ECO:0000256" key="3">
    <source>
        <dbReference type="ARBA" id="ARBA00022475"/>
    </source>
</evidence>
<dbReference type="SUPFAM" id="SSF103473">
    <property type="entry name" value="MFS general substrate transporter"/>
    <property type="match status" value="1"/>
</dbReference>
<evidence type="ECO:0000313" key="8">
    <source>
        <dbReference type="EMBL" id="PRY18768.1"/>
    </source>
</evidence>
<keyword evidence="2" id="KW-0813">Transport</keyword>
<feature type="transmembrane region" description="Helical" evidence="7">
    <location>
        <begin position="224"/>
        <end position="249"/>
    </location>
</feature>
<protein>
    <submittedName>
        <fullName evidence="8">Putative MFS family arabinose efflux permease</fullName>
    </submittedName>
</protein>
<evidence type="ECO:0000256" key="1">
    <source>
        <dbReference type="ARBA" id="ARBA00004651"/>
    </source>
</evidence>
<dbReference type="RefSeq" id="WP_106131386.1">
    <property type="nucleotide sequence ID" value="NZ_PVZG01000044.1"/>
</dbReference>